<dbReference type="InterPro" id="IPR016197">
    <property type="entry name" value="Chromo-like_dom_sf"/>
</dbReference>
<name>A0A814JWZ6_9BILA</name>
<dbReference type="PROSITE" id="PS50013">
    <property type="entry name" value="CHROMO_2"/>
    <property type="match status" value="1"/>
</dbReference>
<evidence type="ECO:0008006" key="7">
    <source>
        <dbReference type="Google" id="ProtNLM"/>
    </source>
</evidence>
<dbReference type="SMART" id="SM00298">
    <property type="entry name" value="CHROMO"/>
    <property type="match status" value="1"/>
</dbReference>
<dbReference type="InterPro" id="IPR001903">
    <property type="entry name" value="Rhabdo_glycop_FD"/>
</dbReference>
<dbReference type="Proteomes" id="UP000663879">
    <property type="component" value="Unassembled WGS sequence"/>
</dbReference>
<evidence type="ECO:0000313" key="6">
    <source>
        <dbReference type="Proteomes" id="UP000663879"/>
    </source>
</evidence>
<dbReference type="InterPro" id="IPR050951">
    <property type="entry name" value="Retrovirus_Pol_polyprotein"/>
</dbReference>
<dbReference type="EMBL" id="CAJNOC010005141">
    <property type="protein sequence ID" value="CAF1043689.1"/>
    <property type="molecule type" value="Genomic_DNA"/>
</dbReference>
<reference evidence="5" key="1">
    <citation type="submission" date="2021-02" db="EMBL/GenBank/DDBJ databases">
        <authorList>
            <person name="Nowell W R."/>
        </authorList>
    </citation>
    <scope>NUCLEOTIDE SEQUENCE</scope>
    <source>
        <strain evidence="5">Ploen Becks lab</strain>
    </source>
</reference>
<dbReference type="CDD" id="cd00024">
    <property type="entry name" value="CD_CSD"/>
    <property type="match status" value="1"/>
</dbReference>
<dbReference type="CDD" id="cd09274">
    <property type="entry name" value="RNase_HI_RT_Ty3"/>
    <property type="match status" value="1"/>
</dbReference>
<protein>
    <recommendedName>
        <fullName evidence="7">Integrase catalytic domain-containing protein</fullName>
    </recommendedName>
</protein>
<feature type="coiled-coil region" evidence="2">
    <location>
        <begin position="458"/>
        <end position="485"/>
    </location>
</feature>
<evidence type="ECO:0000259" key="3">
    <source>
        <dbReference type="PROSITE" id="PS50013"/>
    </source>
</evidence>
<dbReference type="InterPro" id="IPR036397">
    <property type="entry name" value="RNaseH_sf"/>
</dbReference>
<dbReference type="Pfam" id="PF00385">
    <property type="entry name" value="Chromo"/>
    <property type="match status" value="1"/>
</dbReference>
<feature type="domain" description="Integrase catalytic" evidence="4">
    <location>
        <begin position="287"/>
        <end position="449"/>
    </location>
</feature>
<comment type="caution">
    <text evidence="5">The sequence shown here is derived from an EMBL/GenBank/DDBJ whole genome shotgun (WGS) entry which is preliminary data.</text>
</comment>
<dbReference type="Gene3D" id="3.30.420.10">
    <property type="entry name" value="Ribonuclease H-like superfamily/Ribonuclease H"/>
    <property type="match status" value="1"/>
</dbReference>
<evidence type="ECO:0000259" key="4">
    <source>
        <dbReference type="PROSITE" id="PS50994"/>
    </source>
</evidence>
<evidence type="ECO:0000256" key="1">
    <source>
        <dbReference type="ARBA" id="ARBA00023268"/>
    </source>
</evidence>
<proteinExistence type="predicted"/>
<dbReference type="OrthoDB" id="413122at2759"/>
<dbReference type="InterPro" id="IPR043128">
    <property type="entry name" value="Rev_trsase/Diguanyl_cyclase"/>
</dbReference>
<keyword evidence="6" id="KW-1185">Reference proteome</keyword>
<evidence type="ECO:0000313" key="5">
    <source>
        <dbReference type="EMBL" id="CAF1043689.1"/>
    </source>
</evidence>
<feature type="domain" description="Chromo" evidence="3">
    <location>
        <begin position="467"/>
        <end position="529"/>
    </location>
</feature>
<keyword evidence="2" id="KW-0175">Coiled coil</keyword>
<dbReference type="SUPFAM" id="SSF56672">
    <property type="entry name" value="DNA/RNA polymerases"/>
    <property type="match status" value="1"/>
</dbReference>
<keyword evidence="1" id="KW-0511">Multifunctional enzyme</keyword>
<dbReference type="GO" id="GO:0015074">
    <property type="term" value="P:DNA integration"/>
    <property type="evidence" value="ECO:0007669"/>
    <property type="project" value="InterPro"/>
</dbReference>
<dbReference type="InterPro" id="IPR000953">
    <property type="entry name" value="Chromo/chromo_shadow_dom"/>
</dbReference>
<dbReference type="SUPFAM" id="SSF54160">
    <property type="entry name" value="Chromo domain-like"/>
    <property type="match status" value="1"/>
</dbReference>
<dbReference type="GO" id="GO:0003676">
    <property type="term" value="F:nucleic acid binding"/>
    <property type="evidence" value="ECO:0007669"/>
    <property type="project" value="InterPro"/>
</dbReference>
<dbReference type="Pfam" id="PF00974">
    <property type="entry name" value="Rhabdo_glycop_FD"/>
    <property type="match status" value="1"/>
</dbReference>
<dbReference type="GO" id="GO:0003824">
    <property type="term" value="F:catalytic activity"/>
    <property type="evidence" value="ECO:0007669"/>
    <property type="project" value="UniProtKB-KW"/>
</dbReference>
<dbReference type="InterPro" id="IPR043502">
    <property type="entry name" value="DNA/RNA_pol_sf"/>
</dbReference>
<dbReference type="InterPro" id="IPR001584">
    <property type="entry name" value="Integrase_cat-core"/>
</dbReference>
<dbReference type="PROSITE" id="PS50994">
    <property type="entry name" value="INTEGRASE"/>
    <property type="match status" value="1"/>
</dbReference>
<gene>
    <name evidence="5" type="ORF">OXX778_LOCUS18477</name>
</gene>
<dbReference type="InterPro" id="IPR041577">
    <property type="entry name" value="RT_RNaseH_2"/>
</dbReference>
<organism evidence="5 6">
    <name type="scientific">Brachionus calyciflorus</name>
    <dbReference type="NCBI Taxonomy" id="104777"/>
    <lineage>
        <taxon>Eukaryota</taxon>
        <taxon>Metazoa</taxon>
        <taxon>Spiralia</taxon>
        <taxon>Gnathifera</taxon>
        <taxon>Rotifera</taxon>
        <taxon>Eurotatoria</taxon>
        <taxon>Monogononta</taxon>
        <taxon>Pseudotrocha</taxon>
        <taxon>Ploima</taxon>
        <taxon>Brachionidae</taxon>
        <taxon>Brachionus</taxon>
    </lineage>
</organism>
<accession>A0A814JWZ6</accession>
<dbReference type="Pfam" id="PF17919">
    <property type="entry name" value="RT_RNaseH_2"/>
    <property type="match status" value="1"/>
</dbReference>
<sequence length="712" mass="82881">MKDYEVLLGLNWFEQICAGISPSEKILRFPGHTVRLLKDDAKCETFDDMVDVLLTEVVDEVDIEDESDWETQDLKFEPSIPLDSLQLKIRFIKYFAKNATPLFKFLQKDVKWIWSEECEASFLCLKEKLVSRPTLRLPDLNRPFILYTDASGYALGAILTQKDDDDNEHICAYASRILKNAEVNYGITEKDTSWLMKIVDPTAKLSRWSIYLQAYDFEIIHRKGKVHSKVDALSRPVLSKKVIRTYSEESEENQGKTLDPWEDEALLHFIRYGKYPNGISKKTIKRVKSLKVDGIFTRIGIDLVFGLPVIEEGYKGIMLITEYLSKFLYSEPIKSKSSEEIVQILLRFISLFGPSKIVLSNQGTEFNNKLVDGLIKWVGAEHKITSAYNPHTYGLTERFNQTLIESLRKHAETTPNNWDKWLPYVLMAYRCRIHSTIQFIPFELMFRRNMNKFENWTRKGTNCKIMELTERADELKKLSEKIDNETEYLVKWKDCPDEENTWLKKKHFKSMEPILDYEKKLNNNVSKKKGGDFHYCDHKTNNNVFLDLKNSCSPLGVSTRNKIISSGEILYMALLLKQNHLIHGTGFKCKKEIKTSTFSESFLGYQTESSKSHYAQLSKEECEYMVKTKMCKGFPMICKNENCFYEKEPEEEFNWWKNVTKNGVKCSVTAIVINGDSFDQRLFNSINHPCKASSLECPLHDMNYYMGFKNYT</sequence>
<dbReference type="InterPro" id="IPR012337">
    <property type="entry name" value="RNaseH-like_sf"/>
</dbReference>
<dbReference type="InterPro" id="IPR023780">
    <property type="entry name" value="Chromo_domain"/>
</dbReference>
<dbReference type="AlphaFoldDB" id="A0A814JWZ6"/>
<dbReference type="PANTHER" id="PTHR37984:SF5">
    <property type="entry name" value="PROTEIN NYNRIN-LIKE"/>
    <property type="match status" value="1"/>
</dbReference>
<evidence type="ECO:0000256" key="2">
    <source>
        <dbReference type="SAM" id="Coils"/>
    </source>
</evidence>
<dbReference type="Gene3D" id="3.30.70.270">
    <property type="match status" value="1"/>
</dbReference>
<dbReference type="Gene3D" id="2.40.50.40">
    <property type="match status" value="1"/>
</dbReference>
<dbReference type="SUPFAM" id="SSF53098">
    <property type="entry name" value="Ribonuclease H-like"/>
    <property type="match status" value="1"/>
</dbReference>
<dbReference type="PANTHER" id="PTHR37984">
    <property type="entry name" value="PROTEIN CBG26694"/>
    <property type="match status" value="1"/>
</dbReference>